<dbReference type="KEGG" id="aten:116293066"/>
<dbReference type="RefSeq" id="XP_031556320.1">
    <property type="nucleotide sequence ID" value="XM_031700460.1"/>
</dbReference>
<dbReference type="Gene3D" id="2.60.120.620">
    <property type="entry name" value="q2cbj1_9rhob like domain"/>
    <property type="match status" value="1"/>
</dbReference>
<feature type="domain" description="EF-hand" evidence="9">
    <location>
        <begin position="144"/>
        <end position="181"/>
    </location>
</feature>
<keyword evidence="4" id="KW-0847">Vitamin C</keyword>
<reference evidence="12" key="1">
    <citation type="submission" date="2025-08" db="UniProtKB">
        <authorList>
            <consortium name="RefSeq"/>
        </authorList>
    </citation>
    <scope>IDENTIFICATION</scope>
    <source>
        <tissue evidence="12">Tentacle</tissue>
    </source>
</reference>
<keyword evidence="2" id="KW-0479">Metal-binding</keyword>
<evidence type="ECO:0000256" key="5">
    <source>
        <dbReference type="ARBA" id="ARBA00022964"/>
    </source>
</evidence>
<dbReference type="GeneID" id="116293066"/>
<evidence type="ECO:0000256" key="3">
    <source>
        <dbReference type="ARBA" id="ARBA00022837"/>
    </source>
</evidence>
<dbReference type="PROSITE" id="PS00018">
    <property type="entry name" value="EF_HAND_1"/>
    <property type="match status" value="2"/>
</dbReference>
<evidence type="ECO:0000256" key="4">
    <source>
        <dbReference type="ARBA" id="ARBA00022896"/>
    </source>
</evidence>
<dbReference type="SMART" id="SM00702">
    <property type="entry name" value="P4Hc"/>
    <property type="match status" value="1"/>
</dbReference>
<evidence type="ECO:0000259" key="10">
    <source>
        <dbReference type="PROSITE" id="PS51471"/>
    </source>
</evidence>
<dbReference type="GO" id="GO:0005509">
    <property type="term" value="F:calcium ion binding"/>
    <property type="evidence" value="ECO:0007669"/>
    <property type="project" value="InterPro"/>
</dbReference>
<dbReference type="AlphaFoldDB" id="A0A6P8HUD2"/>
<proteinExistence type="predicted"/>
<keyword evidence="7" id="KW-0408">Iron</keyword>
<evidence type="ECO:0000259" key="9">
    <source>
        <dbReference type="PROSITE" id="PS50222"/>
    </source>
</evidence>
<evidence type="ECO:0000256" key="1">
    <source>
        <dbReference type="ARBA" id="ARBA00001961"/>
    </source>
</evidence>
<dbReference type="Gene3D" id="1.10.238.10">
    <property type="entry name" value="EF-hand"/>
    <property type="match status" value="1"/>
</dbReference>
<feature type="chain" id="PRO_5028350923" evidence="8">
    <location>
        <begin position="20"/>
        <end position="418"/>
    </location>
</feature>
<evidence type="ECO:0000256" key="7">
    <source>
        <dbReference type="ARBA" id="ARBA00023004"/>
    </source>
</evidence>
<name>A0A6P8HUD2_ACTTE</name>
<dbReference type="InterPro" id="IPR002048">
    <property type="entry name" value="EF_hand_dom"/>
</dbReference>
<evidence type="ECO:0000256" key="6">
    <source>
        <dbReference type="ARBA" id="ARBA00023002"/>
    </source>
</evidence>
<dbReference type="Proteomes" id="UP000515163">
    <property type="component" value="Unplaced"/>
</dbReference>
<feature type="domain" description="EF-hand" evidence="9">
    <location>
        <begin position="108"/>
        <end position="143"/>
    </location>
</feature>
<dbReference type="CDD" id="cd00051">
    <property type="entry name" value="EFh"/>
    <property type="match status" value="1"/>
</dbReference>
<evidence type="ECO:0000313" key="12">
    <source>
        <dbReference type="RefSeq" id="XP_031556320.1"/>
    </source>
</evidence>
<dbReference type="InParanoid" id="A0A6P8HUD2"/>
<comment type="cofactor">
    <cofactor evidence="1">
        <name>L-ascorbate</name>
        <dbReference type="ChEBI" id="CHEBI:38290"/>
    </cofactor>
</comment>
<keyword evidence="3" id="KW-0106">Calcium</keyword>
<dbReference type="InterPro" id="IPR044862">
    <property type="entry name" value="Pro_4_hyd_alph_FE2OG_OXY"/>
</dbReference>
<accession>A0A6P8HUD2</accession>
<dbReference type="GO" id="GO:0031418">
    <property type="term" value="F:L-ascorbic acid binding"/>
    <property type="evidence" value="ECO:0007669"/>
    <property type="project" value="UniProtKB-KW"/>
</dbReference>
<feature type="signal peptide" evidence="8">
    <location>
        <begin position="1"/>
        <end position="19"/>
    </location>
</feature>
<dbReference type="InterPro" id="IPR018247">
    <property type="entry name" value="EF_Hand_1_Ca_BS"/>
</dbReference>
<dbReference type="Pfam" id="PF13499">
    <property type="entry name" value="EF-hand_7"/>
    <property type="match status" value="1"/>
</dbReference>
<keyword evidence="11" id="KW-1185">Reference proteome</keyword>
<sequence>MDFTGYLSVLVCFFCGGLAMEGPELILPKDWHLPRLDPVRIGYKRYYSIFKATAKQDKTHSNIITISSKPPIFEIPKFLTSEECDHLIMYSKRVGFKPSPQIKDSTEINEETSQKTFDIWDYDKDGFISPREIAWLPGKADIYLTDADVLKMFDDLKMDTNGDGLIDFEEFQKVTVPAIVEYFDELRRIPRMRSRNSEQAWMFHDNPKYPLLADFHGRLERLTGLPMHVIRHSEPVQVVKYGVHGHYHSHHDSDDVNSTVPCCTLHREEECRLCRYITVLVFLNEPLEGGETAFPFANNKTFDQEALKSEGYKLNLAKHCHDGNLYIKPKKGKAIMWYNHYRDGNTGWLGKLDERTYHGGCDVIQGTKWIANMWLDVIGSSGSEESFKGWLHADEGMDTLLKTKTEKKTEDDKPKEEL</sequence>
<dbReference type="OrthoDB" id="420380at2759"/>
<dbReference type="PANTHER" id="PTHR10869:SF246">
    <property type="entry name" value="TRANSMEMBRANE PROLYL 4-HYDROXYLASE"/>
    <property type="match status" value="1"/>
</dbReference>
<dbReference type="Pfam" id="PF13640">
    <property type="entry name" value="2OG-FeII_Oxy_3"/>
    <property type="match status" value="1"/>
</dbReference>
<dbReference type="InterPro" id="IPR011992">
    <property type="entry name" value="EF-hand-dom_pair"/>
</dbReference>
<keyword evidence="8" id="KW-0732">Signal</keyword>
<dbReference type="PANTHER" id="PTHR10869">
    <property type="entry name" value="PROLYL 4-HYDROXYLASE ALPHA SUBUNIT"/>
    <property type="match status" value="1"/>
</dbReference>
<dbReference type="GO" id="GO:0005506">
    <property type="term" value="F:iron ion binding"/>
    <property type="evidence" value="ECO:0007669"/>
    <property type="project" value="InterPro"/>
</dbReference>
<protein>
    <submittedName>
        <fullName evidence="12">Transmembrane prolyl 4-hydroxylase-like</fullName>
    </submittedName>
</protein>
<keyword evidence="6" id="KW-0560">Oxidoreductase</keyword>
<dbReference type="GO" id="GO:0004656">
    <property type="term" value="F:procollagen-proline 4-dioxygenase activity"/>
    <property type="evidence" value="ECO:0007669"/>
    <property type="project" value="TreeGrafter"/>
</dbReference>
<organism evidence="11 12">
    <name type="scientific">Actinia tenebrosa</name>
    <name type="common">Australian red waratah sea anemone</name>
    <dbReference type="NCBI Taxonomy" id="6105"/>
    <lineage>
        <taxon>Eukaryota</taxon>
        <taxon>Metazoa</taxon>
        <taxon>Cnidaria</taxon>
        <taxon>Anthozoa</taxon>
        <taxon>Hexacorallia</taxon>
        <taxon>Actiniaria</taxon>
        <taxon>Actiniidae</taxon>
        <taxon>Actinia</taxon>
    </lineage>
</organism>
<dbReference type="InterPro" id="IPR006620">
    <property type="entry name" value="Pro_4_hyd_alph"/>
</dbReference>
<dbReference type="SUPFAM" id="SSF47473">
    <property type="entry name" value="EF-hand"/>
    <property type="match status" value="1"/>
</dbReference>
<feature type="domain" description="Fe2OG dioxygenase" evidence="10">
    <location>
        <begin position="232"/>
        <end position="377"/>
    </location>
</feature>
<dbReference type="PROSITE" id="PS51471">
    <property type="entry name" value="FE2OG_OXY"/>
    <property type="match status" value="1"/>
</dbReference>
<dbReference type="InterPro" id="IPR005123">
    <property type="entry name" value="Oxoglu/Fe-dep_dioxygenase_dom"/>
</dbReference>
<dbReference type="PROSITE" id="PS50222">
    <property type="entry name" value="EF_HAND_2"/>
    <property type="match status" value="2"/>
</dbReference>
<evidence type="ECO:0000313" key="11">
    <source>
        <dbReference type="Proteomes" id="UP000515163"/>
    </source>
</evidence>
<keyword evidence="5" id="KW-0223">Dioxygenase</keyword>
<evidence type="ECO:0000256" key="8">
    <source>
        <dbReference type="SAM" id="SignalP"/>
    </source>
</evidence>
<gene>
    <name evidence="12" type="primary">LOC116293066</name>
</gene>
<evidence type="ECO:0000256" key="2">
    <source>
        <dbReference type="ARBA" id="ARBA00022723"/>
    </source>
</evidence>
<dbReference type="GO" id="GO:0005783">
    <property type="term" value="C:endoplasmic reticulum"/>
    <property type="evidence" value="ECO:0007669"/>
    <property type="project" value="TreeGrafter"/>
</dbReference>
<dbReference type="InterPro" id="IPR045054">
    <property type="entry name" value="P4HA-like"/>
</dbReference>